<protein>
    <submittedName>
        <fullName evidence="8">AraC family transcriptional regulator</fullName>
    </submittedName>
</protein>
<keyword evidence="3" id="KW-0238">DNA-binding</keyword>
<feature type="region of interest" description="Disordered" evidence="6">
    <location>
        <begin position="274"/>
        <end position="300"/>
    </location>
</feature>
<dbReference type="RefSeq" id="WP_344326070.1">
    <property type="nucleotide sequence ID" value="NZ_BAAASZ010000030.1"/>
</dbReference>
<evidence type="ECO:0000259" key="7">
    <source>
        <dbReference type="PROSITE" id="PS01124"/>
    </source>
</evidence>
<evidence type="ECO:0000256" key="6">
    <source>
        <dbReference type="SAM" id="MobiDB-lite"/>
    </source>
</evidence>
<organism evidence="8 9">
    <name type="scientific">Streptomyces macrosporus</name>
    <dbReference type="NCBI Taxonomy" id="44032"/>
    <lineage>
        <taxon>Bacteria</taxon>
        <taxon>Bacillati</taxon>
        <taxon>Actinomycetota</taxon>
        <taxon>Actinomycetes</taxon>
        <taxon>Kitasatosporales</taxon>
        <taxon>Streptomycetaceae</taxon>
        <taxon>Streptomyces</taxon>
    </lineage>
</organism>
<keyword evidence="2" id="KW-0805">Transcription regulation</keyword>
<dbReference type="EMBL" id="BAAASZ010000030">
    <property type="protein sequence ID" value="GAA2454698.1"/>
    <property type="molecule type" value="Genomic_DNA"/>
</dbReference>
<dbReference type="InterPro" id="IPR003313">
    <property type="entry name" value="AraC-bd"/>
</dbReference>
<keyword evidence="9" id="KW-1185">Reference proteome</keyword>
<dbReference type="PANTHER" id="PTHR46796:SF13">
    <property type="entry name" value="HTH-TYPE TRANSCRIPTIONAL ACTIVATOR RHAS"/>
    <property type="match status" value="1"/>
</dbReference>
<dbReference type="Pfam" id="PF02311">
    <property type="entry name" value="AraC_binding"/>
    <property type="match status" value="1"/>
</dbReference>
<name>A0ABN3KB45_9ACTN</name>
<dbReference type="PRINTS" id="PR00032">
    <property type="entry name" value="HTHARAC"/>
</dbReference>
<dbReference type="InterPro" id="IPR018062">
    <property type="entry name" value="HTH_AraC-typ_CS"/>
</dbReference>
<evidence type="ECO:0000313" key="8">
    <source>
        <dbReference type="EMBL" id="GAA2454698.1"/>
    </source>
</evidence>
<dbReference type="InterPro" id="IPR020449">
    <property type="entry name" value="Tscrpt_reg_AraC-type_HTH"/>
</dbReference>
<dbReference type="PROSITE" id="PS00041">
    <property type="entry name" value="HTH_ARAC_FAMILY_1"/>
    <property type="match status" value="1"/>
</dbReference>
<dbReference type="PROSITE" id="PS01124">
    <property type="entry name" value="HTH_ARAC_FAMILY_2"/>
    <property type="match status" value="1"/>
</dbReference>
<dbReference type="SUPFAM" id="SSF51215">
    <property type="entry name" value="Regulatory protein AraC"/>
    <property type="match status" value="1"/>
</dbReference>
<feature type="domain" description="HTH araC/xylS-type" evidence="7">
    <location>
        <begin position="182"/>
        <end position="280"/>
    </location>
</feature>
<comment type="caution">
    <text evidence="8">The sequence shown here is derived from an EMBL/GenBank/DDBJ whole genome shotgun (WGS) entry which is preliminary data.</text>
</comment>
<dbReference type="SMART" id="SM00342">
    <property type="entry name" value="HTH_ARAC"/>
    <property type="match status" value="1"/>
</dbReference>
<feature type="compositionally biased region" description="Basic residues" evidence="6">
    <location>
        <begin position="280"/>
        <end position="289"/>
    </location>
</feature>
<dbReference type="SUPFAM" id="SSF46689">
    <property type="entry name" value="Homeodomain-like"/>
    <property type="match status" value="1"/>
</dbReference>
<dbReference type="Pfam" id="PF12833">
    <property type="entry name" value="HTH_18"/>
    <property type="match status" value="1"/>
</dbReference>
<dbReference type="InterPro" id="IPR018060">
    <property type="entry name" value="HTH_AraC"/>
</dbReference>
<dbReference type="PANTHER" id="PTHR46796">
    <property type="entry name" value="HTH-TYPE TRANSCRIPTIONAL ACTIVATOR RHAS-RELATED"/>
    <property type="match status" value="1"/>
</dbReference>
<evidence type="ECO:0000256" key="1">
    <source>
        <dbReference type="ARBA" id="ARBA00022490"/>
    </source>
</evidence>
<accession>A0ABN3KB45</accession>
<dbReference type="Proteomes" id="UP001501638">
    <property type="component" value="Unassembled WGS sequence"/>
</dbReference>
<keyword evidence="4" id="KW-0010">Activator</keyword>
<dbReference type="Gene3D" id="2.60.120.10">
    <property type="entry name" value="Jelly Rolls"/>
    <property type="match status" value="1"/>
</dbReference>
<evidence type="ECO:0000313" key="9">
    <source>
        <dbReference type="Proteomes" id="UP001501638"/>
    </source>
</evidence>
<evidence type="ECO:0000256" key="4">
    <source>
        <dbReference type="ARBA" id="ARBA00023159"/>
    </source>
</evidence>
<dbReference type="Gene3D" id="1.10.10.60">
    <property type="entry name" value="Homeodomain-like"/>
    <property type="match status" value="2"/>
</dbReference>
<dbReference type="InterPro" id="IPR009057">
    <property type="entry name" value="Homeodomain-like_sf"/>
</dbReference>
<reference evidence="8 9" key="1">
    <citation type="journal article" date="2019" name="Int. J. Syst. Evol. Microbiol.">
        <title>The Global Catalogue of Microorganisms (GCM) 10K type strain sequencing project: providing services to taxonomists for standard genome sequencing and annotation.</title>
        <authorList>
            <consortium name="The Broad Institute Genomics Platform"/>
            <consortium name="The Broad Institute Genome Sequencing Center for Infectious Disease"/>
            <person name="Wu L."/>
            <person name="Ma J."/>
        </authorList>
    </citation>
    <scope>NUCLEOTIDE SEQUENCE [LARGE SCALE GENOMIC DNA]</scope>
    <source>
        <strain evidence="8 9">JCM 6305</strain>
    </source>
</reference>
<dbReference type="InterPro" id="IPR050204">
    <property type="entry name" value="AraC_XylS_family_regulators"/>
</dbReference>
<dbReference type="InterPro" id="IPR037923">
    <property type="entry name" value="HTH-like"/>
</dbReference>
<dbReference type="InterPro" id="IPR014710">
    <property type="entry name" value="RmlC-like_jellyroll"/>
</dbReference>
<sequence>MTHDPVPLHRLDVPTPHVLPFAIGTFDTIGPLSRAAFPHRHVFYEIVYITSGRGAHVVDMVPWPVRPPNLCLVVPGQVHHWQGASGLDGWVVLFTDDFLLAHPEDRDALRALSERPWMCPAPDEAAGLAALLRELEWEYRMRADGHATVLQAYLHVLVVRAGRLPGRLAPAPAAGWVAGLVRDFDELLRYPGARGWSVRECAAWLGVSVGHLTEAVKRVTGRTPGQLLRQTRVLEAKRLLASTELTVGQVARQTGFADPAYFCRFFKRETGTSPGAFRRSTARNHHGHRSMSIAPPEEPK</sequence>
<proteinExistence type="predicted"/>
<evidence type="ECO:0000256" key="5">
    <source>
        <dbReference type="ARBA" id="ARBA00023163"/>
    </source>
</evidence>
<gene>
    <name evidence="8" type="ORF">GCM10010405_43200</name>
</gene>
<evidence type="ECO:0000256" key="2">
    <source>
        <dbReference type="ARBA" id="ARBA00023015"/>
    </source>
</evidence>
<evidence type="ECO:0000256" key="3">
    <source>
        <dbReference type="ARBA" id="ARBA00023125"/>
    </source>
</evidence>
<keyword evidence="1" id="KW-0963">Cytoplasm</keyword>
<keyword evidence="5" id="KW-0804">Transcription</keyword>